<gene>
    <name evidence="1" type="ORF">PSYJA_40770</name>
</gene>
<name>F3FXP0_PSESX</name>
<dbReference type="HOGENOM" id="CLU_141347_4_0_6"/>
<evidence type="ECO:0000313" key="1">
    <source>
        <dbReference type="EMBL" id="EGH34982.1"/>
    </source>
</evidence>
<feature type="non-terminal residue" evidence="1">
    <location>
        <position position="63"/>
    </location>
</feature>
<comment type="caution">
    <text evidence="1">The sequence shown here is derived from an EMBL/GenBank/DDBJ whole genome shotgun (WGS) entry which is preliminary data.</text>
</comment>
<accession>F3FXP0</accession>
<dbReference type="AlphaFoldDB" id="F3FXP0"/>
<reference evidence="1 2" key="1">
    <citation type="journal article" date="2011" name="PLoS Pathog.">
        <title>Dynamic evolution of pathogenicity revealed by sequencing and comparative genomics of 19 Pseudomonas syringae isolates.</title>
        <authorList>
            <person name="Baltrus D.A."/>
            <person name="Nishimura M.T."/>
            <person name="Romanchuk A."/>
            <person name="Chang J.H."/>
            <person name="Mukhtar M.S."/>
            <person name="Cherkis K."/>
            <person name="Roach J."/>
            <person name="Grant S.R."/>
            <person name="Jones C.D."/>
            <person name="Dangl J.L."/>
        </authorList>
    </citation>
    <scope>NUCLEOTIDE SEQUENCE [LARGE SCALE GENOMIC DNA]</scope>
    <source>
        <strain evidence="2">M301072PT</strain>
    </source>
</reference>
<proteinExistence type="predicted"/>
<protein>
    <submittedName>
        <fullName evidence="1">Amino acid adenylation</fullName>
    </submittedName>
</protein>
<dbReference type="SUPFAM" id="SSF52777">
    <property type="entry name" value="CoA-dependent acyltransferases"/>
    <property type="match status" value="1"/>
</dbReference>
<dbReference type="EMBL" id="AEAH01003110">
    <property type="protein sequence ID" value="EGH34982.1"/>
    <property type="molecule type" value="Genomic_DNA"/>
</dbReference>
<dbReference type="Gene3D" id="3.30.559.30">
    <property type="entry name" value="Nonribosomal peptide synthetase, condensation domain"/>
    <property type="match status" value="1"/>
</dbReference>
<evidence type="ECO:0000313" key="2">
    <source>
        <dbReference type="Proteomes" id="UP000004471"/>
    </source>
</evidence>
<organism evidence="1 2">
    <name type="scientific">Pseudomonas syringae pv. japonica str. M301072</name>
    <dbReference type="NCBI Taxonomy" id="629262"/>
    <lineage>
        <taxon>Bacteria</taxon>
        <taxon>Pseudomonadati</taxon>
        <taxon>Pseudomonadota</taxon>
        <taxon>Gammaproteobacteria</taxon>
        <taxon>Pseudomonadales</taxon>
        <taxon>Pseudomonadaceae</taxon>
        <taxon>Pseudomonas</taxon>
        <taxon>Pseudomonas syringae</taxon>
    </lineage>
</organism>
<sequence>MFINTLPLRVAAGEQGIESAVRTTHARLAALVSHEHAPLSLAQGCSGVAAPTPLFSALLNYRH</sequence>
<dbReference type="Proteomes" id="UP000004471">
    <property type="component" value="Unassembled WGS sequence"/>
</dbReference>